<comment type="caution">
    <text evidence="1">The sequence shown here is derived from an EMBL/GenBank/DDBJ whole genome shotgun (WGS) entry which is preliminary data.</text>
</comment>
<protein>
    <submittedName>
        <fullName evidence="1">Uncharacterized protein</fullName>
    </submittedName>
</protein>
<sequence length="61" mass="7229">MCVGKCKKMYNQIEFYSKINTPCYIYSNKLLYTHIMYEAVLDISQESSITILYITNTILYL</sequence>
<dbReference type="AlphaFoldDB" id="K1YIM1"/>
<dbReference type="EMBL" id="AMFJ01036109">
    <property type="protein sequence ID" value="EKD25219.1"/>
    <property type="molecule type" value="Genomic_DNA"/>
</dbReference>
<reference evidence="1" key="1">
    <citation type="journal article" date="2012" name="Science">
        <title>Fermentation, hydrogen, and sulfur metabolism in multiple uncultivated bacterial phyla.</title>
        <authorList>
            <person name="Wrighton K.C."/>
            <person name="Thomas B.C."/>
            <person name="Sharon I."/>
            <person name="Miller C.S."/>
            <person name="Castelle C.J."/>
            <person name="VerBerkmoes N.C."/>
            <person name="Wilkins M.J."/>
            <person name="Hettich R.L."/>
            <person name="Lipton M.S."/>
            <person name="Williams K.H."/>
            <person name="Long P.E."/>
            <person name="Banfield J.F."/>
        </authorList>
    </citation>
    <scope>NUCLEOTIDE SEQUENCE [LARGE SCALE GENOMIC DNA]</scope>
</reference>
<organism evidence="1">
    <name type="scientific">uncultured bacterium</name>
    <name type="common">gcode 4</name>
    <dbReference type="NCBI Taxonomy" id="1234023"/>
    <lineage>
        <taxon>Bacteria</taxon>
        <taxon>environmental samples</taxon>
    </lineage>
</organism>
<gene>
    <name evidence="1" type="ORF">ACD_80C00102G0011</name>
</gene>
<proteinExistence type="predicted"/>
<name>K1YIM1_9BACT</name>
<accession>K1YIM1</accession>
<evidence type="ECO:0000313" key="1">
    <source>
        <dbReference type="EMBL" id="EKD25219.1"/>
    </source>
</evidence>